<gene>
    <name evidence="3" type="ORF">PATL70BA_0850</name>
</gene>
<dbReference type="Proteomes" id="UP000279029">
    <property type="component" value="Chromosome"/>
</dbReference>
<feature type="domain" description="Glycosyl transferase family 1" evidence="1">
    <location>
        <begin position="190"/>
        <end position="349"/>
    </location>
</feature>
<dbReference type="PANTHER" id="PTHR45947">
    <property type="entry name" value="SULFOQUINOVOSYL TRANSFERASE SQD2"/>
    <property type="match status" value="1"/>
</dbReference>
<dbReference type="KEGG" id="cbar:PATL70BA_0850"/>
<dbReference type="SUPFAM" id="SSF53756">
    <property type="entry name" value="UDP-Glycosyltransferase/glycogen phosphorylase"/>
    <property type="match status" value="1"/>
</dbReference>
<dbReference type="EMBL" id="LR130778">
    <property type="protein sequence ID" value="VDN46724.1"/>
    <property type="molecule type" value="Genomic_DNA"/>
</dbReference>
<evidence type="ECO:0000313" key="3">
    <source>
        <dbReference type="EMBL" id="VDN46724.1"/>
    </source>
</evidence>
<evidence type="ECO:0000259" key="1">
    <source>
        <dbReference type="Pfam" id="PF00534"/>
    </source>
</evidence>
<organism evidence="3 4">
    <name type="scientific">Petrocella atlantisensis</name>
    <dbReference type="NCBI Taxonomy" id="2173034"/>
    <lineage>
        <taxon>Bacteria</taxon>
        <taxon>Bacillati</taxon>
        <taxon>Bacillota</taxon>
        <taxon>Clostridia</taxon>
        <taxon>Lachnospirales</taxon>
        <taxon>Vallitaleaceae</taxon>
        <taxon>Petrocella</taxon>
    </lineage>
</organism>
<dbReference type="Pfam" id="PF13439">
    <property type="entry name" value="Glyco_transf_4"/>
    <property type="match status" value="1"/>
</dbReference>
<dbReference type="Pfam" id="PF00534">
    <property type="entry name" value="Glycos_transf_1"/>
    <property type="match status" value="1"/>
</dbReference>
<feature type="domain" description="Glycosyltransferase subfamily 4-like N-terminal" evidence="2">
    <location>
        <begin position="14"/>
        <end position="177"/>
    </location>
</feature>
<evidence type="ECO:0000313" key="4">
    <source>
        <dbReference type="Proteomes" id="UP000279029"/>
    </source>
</evidence>
<dbReference type="CDD" id="cd03814">
    <property type="entry name" value="GT4-like"/>
    <property type="match status" value="1"/>
</dbReference>
<dbReference type="PANTHER" id="PTHR45947:SF3">
    <property type="entry name" value="SULFOQUINOVOSYL TRANSFERASE SQD2"/>
    <property type="match status" value="1"/>
</dbReference>
<protein>
    <submittedName>
        <fullName evidence="3">Glycosyltransferase family 1 protein</fullName>
    </submittedName>
</protein>
<dbReference type="AlphaFoldDB" id="A0A3P7NU98"/>
<name>A0A3P7NU98_9FIRM</name>
<dbReference type="InterPro" id="IPR001296">
    <property type="entry name" value="Glyco_trans_1"/>
</dbReference>
<dbReference type="InterPro" id="IPR028098">
    <property type="entry name" value="Glyco_trans_4-like_N"/>
</dbReference>
<sequence length="393" mass="44597">MKIAIFTDTFLPQVNGVTNTLRRFGEYLKANHIDYIFVTPEQKSESDLPYNIEAFLSTPFFLYPECRLTFPNLIRLNKRLDAFGPDIIFTMTEFTMGLCGLNYGKTHNIPVVSNYSTNFSTILKSYKLGVLEKLTDKYLAWFHQEATRTVTPSVESEKILKKLGVLRTGIFGRGIDFDHFSRDKRSVQLRKELGLEGKLGLLYVGRLSHEKDLDVLRDAMQLLNHTYSDRIQLVITGEGPMENELKKTMPDNVVFTGYKRGEALAEIYASCDIFAFPSSFETFGNVVLEAFASGLPVVGVNKGGVKTLIDPGYNGFLVEPNDSEAFAFALERLIVGDIMRHQFGTRGRNYAKGKSWDAVFNTLLEDFATIIHDYERLPELELKSYYQEKNSIA</sequence>
<dbReference type="GO" id="GO:0016758">
    <property type="term" value="F:hexosyltransferase activity"/>
    <property type="evidence" value="ECO:0007669"/>
    <property type="project" value="TreeGrafter"/>
</dbReference>
<proteinExistence type="predicted"/>
<dbReference type="RefSeq" id="WP_172596092.1">
    <property type="nucleotide sequence ID" value="NZ_LR130778.1"/>
</dbReference>
<dbReference type="Gene3D" id="3.40.50.2000">
    <property type="entry name" value="Glycogen Phosphorylase B"/>
    <property type="match status" value="2"/>
</dbReference>
<evidence type="ECO:0000259" key="2">
    <source>
        <dbReference type="Pfam" id="PF13439"/>
    </source>
</evidence>
<keyword evidence="4" id="KW-1185">Reference proteome</keyword>
<reference evidence="3 4" key="1">
    <citation type="submission" date="2018-09" db="EMBL/GenBank/DDBJ databases">
        <authorList>
            <person name="Postec A."/>
        </authorList>
    </citation>
    <scope>NUCLEOTIDE SEQUENCE [LARGE SCALE GENOMIC DNA]</scope>
    <source>
        <strain evidence="3">70B-A</strain>
    </source>
</reference>
<accession>A0A3P7NU98</accession>
<dbReference type="InterPro" id="IPR050194">
    <property type="entry name" value="Glycosyltransferase_grp1"/>
</dbReference>
<keyword evidence="3" id="KW-0808">Transferase</keyword>